<dbReference type="STRING" id="1379680.GCA_001612615_01950"/>
<reference evidence="2 3" key="1">
    <citation type="submission" date="2017-09" db="EMBL/GenBank/DDBJ databases">
        <authorList>
            <person name="Ehlers B."/>
            <person name="Leendertz F.H."/>
        </authorList>
    </citation>
    <scope>NUCLEOTIDE SEQUENCE [LARGE SCALE GENOMIC DNA]</scope>
    <source>
        <strain evidence="2 3">DSM 45537</strain>
    </source>
</reference>
<feature type="transmembrane region" description="Helical" evidence="1">
    <location>
        <begin position="62"/>
        <end position="82"/>
    </location>
</feature>
<evidence type="ECO:0000256" key="1">
    <source>
        <dbReference type="SAM" id="Phobius"/>
    </source>
</evidence>
<organism evidence="2 3">
    <name type="scientific">Nocardia amikacinitolerans</name>
    <dbReference type="NCBI Taxonomy" id="756689"/>
    <lineage>
        <taxon>Bacteria</taxon>
        <taxon>Bacillati</taxon>
        <taxon>Actinomycetota</taxon>
        <taxon>Actinomycetes</taxon>
        <taxon>Mycobacteriales</taxon>
        <taxon>Nocardiaceae</taxon>
        <taxon>Nocardia</taxon>
    </lineage>
</organism>
<proteinExistence type="predicted"/>
<sequence>MPEIELAVERAGVAMELGRLDEARRMVRRTGWNYAQAGAALAALGTVLIGVVLAVLRPWSVQPVAANIFVVLGCGVAIAFELESRLAFLLPPRIWLRGGVGVLRLVLFSVLLLGTCWSVVQLAAGSW</sequence>
<feature type="transmembrane region" description="Helical" evidence="1">
    <location>
        <begin position="34"/>
        <end position="56"/>
    </location>
</feature>
<keyword evidence="3" id="KW-1185">Reference proteome</keyword>
<keyword evidence="1" id="KW-1133">Transmembrane helix</keyword>
<keyword evidence="1" id="KW-0812">Transmembrane</keyword>
<dbReference type="Proteomes" id="UP000219565">
    <property type="component" value="Unassembled WGS sequence"/>
</dbReference>
<dbReference type="RefSeq" id="WP_097247533.1">
    <property type="nucleotide sequence ID" value="NZ_OBEG01000006.1"/>
</dbReference>
<feature type="transmembrane region" description="Helical" evidence="1">
    <location>
        <begin position="94"/>
        <end position="120"/>
    </location>
</feature>
<gene>
    <name evidence="2" type="ORF">SAMN04244553_5704</name>
</gene>
<protein>
    <submittedName>
        <fullName evidence="2">Uncharacterized protein</fullName>
    </submittedName>
</protein>
<accession>A0A285LUW9</accession>
<evidence type="ECO:0000313" key="2">
    <source>
        <dbReference type="EMBL" id="SNY88719.1"/>
    </source>
</evidence>
<keyword evidence="1" id="KW-0472">Membrane</keyword>
<dbReference type="EMBL" id="OBEG01000006">
    <property type="protein sequence ID" value="SNY88719.1"/>
    <property type="molecule type" value="Genomic_DNA"/>
</dbReference>
<dbReference type="AlphaFoldDB" id="A0A285LUW9"/>
<name>A0A285LUW9_9NOCA</name>
<evidence type="ECO:0000313" key="3">
    <source>
        <dbReference type="Proteomes" id="UP000219565"/>
    </source>
</evidence>